<gene>
    <name evidence="3" type="primary">Tigd2_1</name>
    <name evidence="3" type="ORF">E2C01_025804</name>
</gene>
<name>A0A5B7EHG7_PORTR</name>
<organism evidence="3 4">
    <name type="scientific">Portunus trituberculatus</name>
    <name type="common">Swimming crab</name>
    <name type="synonym">Neptunus trituberculatus</name>
    <dbReference type="NCBI Taxonomy" id="210409"/>
    <lineage>
        <taxon>Eukaryota</taxon>
        <taxon>Metazoa</taxon>
        <taxon>Ecdysozoa</taxon>
        <taxon>Arthropoda</taxon>
        <taxon>Crustacea</taxon>
        <taxon>Multicrustacea</taxon>
        <taxon>Malacostraca</taxon>
        <taxon>Eumalacostraca</taxon>
        <taxon>Eucarida</taxon>
        <taxon>Decapoda</taxon>
        <taxon>Pleocyemata</taxon>
        <taxon>Brachyura</taxon>
        <taxon>Eubrachyura</taxon>
        <taxon>Portunoidea</taxon>
        <taxon>Portunidae</taxon>
        <taxon>Portuninae</taxon>
        <taxon>Portunus</taxon>
    </lineage>
</organism>
<evidence type="ECO:0000313" key="3">
    <source>
        <dbReference type="EMBL" id="MPC32493.1"/>
    </source>
</evidence>
<dbReference type="AlphaFoldDB" id="A0A5B7EHG7"/>
<sequence length="137" mass="15366">MPPKPSKPVNCNRKALPVADKLELIRKLKKGTSVAKLCEEYGVAKQIVSDIKKAKTKLMEYAAQYCVDATTSKSGQGLPRKHMKTARETGLDAAVMKWYVQERSLRISGYLLYLTHSPRKLENTHRAPSGWPARAKI</sequence>
<feature type="domain" description="HTH psq-type" evidence="2">
    <location>
        <begin position="13"/>
        <end position="59"/>
    </location>
</feature>
<dbReference type="OrthoDB" id="6369198at2759"/>
<dbReference type="InterPro" id="IPR007889">
    <property type="entry name" value="HTH_Psq"/>
</dbReference>
<dbReference type="Proteomes" id="UP000324222">
    <property type="component" value="Unassembled WGS sequence"/>
</dbReference>
<dbReference type="InterPro" id="IPR009057">
    <property type="entry name" value="Homeodomain-like_sf"/>
</dbReference>
<comment type="subcellular location">
    <subcellularLocation>
        <location evidence="1">Nucleus</location>
    </subcellularLocation>
</comment>
<dbReference type="SUPFAM" id="SSF46689">
    <property type="entry name" value="Homeodomain-like"/>
    <property type="match status" value="1"/>
</dbReference>
<dbReference type="EMBL" id="VSRR010002637">
    <property type="protein sequence ID" value="MPC32493.1"/>
    <property type="molecule type" value="Genomic_DNA"/>
</dbReference>
<evidence type="ECO:0000256" key="1">
    <source>
        <dbReference type="ARBA" id="ARBA00004123"/>
    </source>
</evidence>
<accession>A0A5B7EHG7</accession>
<keyword evidence="4" id="KW-1185">Reference proteome</keyword>
<dbReference type="GO" id="GO:0005634">
    <property type="term" value="C:nucleus"/>
    <property type="evidence" value="ECO:0007669"/>
    <property type="project" value="UniProtKB-SubCell"/>
</dbReference>
<dbReference type="Gene3D" id="1.10.10.60">
    <property type="entry name" value="Homeodomain-like"/>
    <property type="match status" value="1"/>
</dbReference>
<reference evidence="3 4" key="1">
    <citation type="submission" date="2019-05" db="EMBL/GenBank/DDBJ databases">
        <title>Another draft genome of Portunus trituberculatus and its Hox gene families provides insights of decapod evolution.</title>
        <authorList>
            <person name="Jeong J.-H."/>
            <person name="Song I."/>
            <person name="Kim S."/>
            <person name="Choi T."/>
            <person name="Kim D."/>
            <person name="Ryu S."/>
            <person name="Kim W."/>
        </authorList>
    </citation>
    <scope>NUCLEOTIDE SEQUENCE [LARGE SCALE GENOMIC DNA]</scope>
    <source>
        <tissue evidence="3">Muscle</tissue>
    </source>
</reference>
<dbReference type="Pfam" id="PF04218">
    <property type="entry name" value="CENP-B_N"/>
    <property type="match status" value="1"/>
</dbReference>
<proteinExistence type="predicted"/>
<evidence type="ECO:0000259" key="2">
    <source>
        <dbReference type="Pfam" id="PF04218"/>
    </source>
</evidence>
<protein>
    <submittedName>
        <fullName evidence="3">Tigger transposable element-derived protein 2</fullName>
    </submittedName>
</protein>
<comment type="caution">
    <text evidence="3">The sequence shown here is derived from an EMBL/GenBank/DDBJ whole genome shotgun (WGS) entry which is preliminary data.</text>
</comment>
<evidence type="ECO:0000313" key="4">
    <source>
        <dbReference type="Proteomes" id="UP000324222"/>
    </source>
</evidence>
<dbReference type="GO" id="GO:0003677">
    <property type="term" value="F:DNA binding"/>
    <property type="evidence" value="ECO:0007669"/>
    <property type="project" value="InterPro"/>
</dbReference>